<gene>
    <name evidence="4" type="ORF">BDZ31_003913</name>
</gene>
<evidence type="ECO:0000259" key="3">
    <source>
        <dbReference type="Pfam" id="PF19278"/>
    </source>
</evidence>
<dbReference type="RefSeq" id="WP_221243188.1">
    <property type="nucleotide sequence ID" value="NZ_JACHNU010000006.1"/>
</dbReference>
<dbReference type="GO" id="GO:0047423">
    <property type="term" value="F:N-methylhydantoinase (ATP-hydrolyzing) activity"/>
    <property type="evidence" value="ECO:0007669"/>
    <property type="project" value="UniProtKB-EC"/>
</dbReference>
<dbReference type="InterPro" id="IPR043129">
    <property type="entry name" value="ATPase_NBD"/>
</dbReference>
<evidence type="ECO:0000313" key="5">
    <source>
        <dbReference type="Proteomes" id="UP000585272"/>
    </source>
</evidence>
<evidence type="ECO:0000259" key="1">
    <source>
        <dbReference type="Pfam" id="PF01968"/>
    </source>
</evidence>
<dbReference type="Pfam" id="PF05378">
    <property type="entry name" value="Hydant_A_N"/>
    <property type="match status" value="1"/>
</dbReference>
<accession>A0A840IK49</accession>
<keyword evidence="5" id="KW-1185">Reference proteome</keyword>
<feature type="domain" description="Hydantoinase/oxoprolinase N-terminal" evidence="2">
    <location>
        <begin position="10"/>
        <end position="191"/>
    </location>
</feature>
<organism evidence="4 5">
    <name type="scientific">Conexibacter arvalis</name>
    <dbReference type="NCBI Taxonomy" id="912552"/>
    <lineage>
        <taxon>Bacteria</taxon>
        <taxon>Bacillati</taxon>
        <taxon>Actinomycetota</taxon>
        <taxon>Thermoleophilia</taxon>
        <taxon>Solirubrobacterales</taxon>
        <taxon>Conexibacteraceae</taxon>
        <taxon>Conexibacter</taxon>
    </lineage>
</organism>
<feature type="domain" description="Hydantoinase A/oxoprolinase" evidence="1">
    <location>
        <begin position="212"/>
        <end position="499"/>
    </location>
</feature>
<dbReference type="AlphaFoldDB" id="A0A840IK49"/>
<comment type="caution">
    <text evidence="4">The sequence shown here is derived from an EMBL/GenBank/DDBJ whole genome shotgun (WGS) entry which is preliminary data.</text>
</comment>
<dbReference type="InterPro" id="IPR049517">
    <property type="entry name" value="ACX-like_C"/>
</dbReference>
<feature type="domain" description="Acetophenone carboxylase-like C-terminal" evidence="3">
    <location>
        <begin position="512"/>
        <end position="679"/>
    </location>
</feature>
<name>A0A840IK49_9ACTN</name>
<dbReference type="GO" id="GO:0017168">
    <property type="term" value="F:5-oxoprolinase (ATP-hydrolyzing) activity"/>
    <property type="evidence" value="ECO:0007669"/>
    <property type="project" value="TreeGrafter"/>
</dbReference>
<dbReference type="InterPro" id="IPR008040">
    <property type="entry name" value="Hydant_A_N"/>
</dbReference>
<dbReference type="Pfam" id="PF19278">
    <property type="entry name" value="Hydant_A_C"/>
    <property type="match status" value="1"/>
</dbReference>
<dbReference type="Pfam" id="PF01968">
    <property type="entry name" value="Hydantoinase_A"/>
    <property type="match status" value="1"/>
</dbReference>
<dbReference type="PANTHER" id="PTHR11365:SF23">
    <property type="entry name" value="HYPOTHETICAL 5-OXOPROLINASE (EUROFUNG)-RELATED"/>
    <property type="match status" value="1"/>
</dbReference>
<evidence type="ECO:0000313" key="4">
    <source>
        <dbReference type="EMBL" id="MBB4664310.1"/>
    </source>
</evidence>
<sequence length="712" mass="75390">MDGSSPGTFRVGIDIGGTFTDFTVIGDDGSVSLWKQATTSDDPSRAIAEGLEWVAAGLRLKTPEFLERVSLLVHGTTAGTNAVIQRNGPKVGLLATEGFRDILYFRDAFKPERFNIHLEHPGGFVERNLRLGAVERIAPDGEVVTPLDEASVRAAAETFRAEGVRAVAVAFLWSVVNPAHERRAAEILREELGDVDVLCSSDILPEVGEWERTSSTVLSAYILPVIKAYMRKVEDHLSGLGLAHPLLIMQINGGCASVDEVLRRPVNAVHSGPAAAPAAAAWYARELGEDDLITVDMGGTSLDVCVIVGGQAGMSRKLQVESQPIGVPGVDVHSIGAGGGSIAWVDNGGALRVGPRSAGATPGPAAYGAGGTEPTVTDAHVALGRLAPEAFLGGQRKLHDDRSRDAVERAVGEPLGLDLIAAAGGILRVVNANMVGAVRAVSVERGIDPRGFTLVCGGGAGGLHAASLARAIGMKRVLIPREAGTFCAFGMTVTDVRHDHSRALHAVSSDERFEEVDAAFAEMEAEARERLEASGFGPDQIEIQRSVDARYVGQVHEITIPVPPAEAYGPTQMREIEERFNAEHRRHFTYAREGLPIEFLHWRVTGVGRIPETRQPAPARGDGRALVPAGTRGVWFEEVDAVVETAVHWMEALSPGDRISGPAIVQSSTTTIAVNPGDVLSVLDNGSYAIDVDIESAAAAQLTTTTTTGANR</sequence>
<dbReference type="PANTHER" id="PTHR11365">
    <property type="entry name" value="5-OXOPROLINASE RELATED"/>
    <property type="match status" value="1"/>
</dbReference>
<dbReference type="InterPro" id="IPR045079">
    <property type="entry name" value="Oxoprolinase-like"/>
</dbReference>
<keyword evidence="4" id="KW-0378">Hydrolase</keyword>
<protein>
    <submittedName>
        <fullName evidence="4">N-methylhydantoinase A</fullName>
        <ecNumber evidence="4">3.5.2.14</ecNumber>
    </submittedName>
</protein>
<dbReference type="SUPFAM" id="SSF53067">
    <property type="entry name" value="Actin-like ATPase domain"/>
    <property type="match status" value="1"/>
</dbReference>
<dbReference type="EMBL" id="JACHNU010000006">
    <property type="protein sequence ID" value="MBB4664310.1"/>
    <property type="molecule type" value="Genomic_DNA"/>
</dbReference>
<reference evidence="4 5" key="1">
    <citation type="submission" date="2020-08" db="EMBL/GenBank/DDBJ databases">
        <title>Genomic Encyclopedia of Archaeal and Bacterial Type Strains, Phase II (KMG-II): from individual species to whole genera.</title>
        <authorList>
            <person name="Goeker M."/>
        </authorList>
    </citation>
    <scope>NUCLEOTIDE SEQUENCE [LARGE SCALE GENOMIC DNA]</scope>
    <source>
        <strain evidence="4 5">DSM 23288</strain>
    </source>
</reference>
<dbReference type="GO" id="GO:0005829">
    <property type="term" value="C:cytosol"/>
    <property type="evidence" value="ECO:0007669"/>
    <property type="project" value="TreeGrafter"/>
</dbReference>
<dbReference type="GO" id="GO:0006749">
    <property type="term" value="P:glutathione metabolic process"/>
    <property type="evidence" value="ECO:0007669"/>
    <property type="project" value="TreeGrafter"/>
</dbReference>
<proteinExistence type="predicted"/>
<dbReference type="Proteomes" id="UP000585272">
    <property type="component" value="Unassembled WGS sequence"/>
</dbReference>
<dbReference type="InterPro" id="IPR002821">
    <property type="entry name" value="Hydantoinase_A"/>
</dbReference>
<evidence type="ECO:0000259" key="2">
    <source>
        <dbReference type="Pfam" id="PF05378"/>
    </source>
</evidence>
<dbReference type="EC" id="3.5.2.14" evidence="4"/>